<comment type="subcellular location">
    <subcellularLocation>
        <location evidence="1">Cell membrane</location>
        <topology evidence="1">Multi-pass membrane protein</topology>
    </subcellularLocation>
</comment>
<proteinExistence type="inferred from homology"/>
<dbReference type="InterPro" id="IPR050549">
    <property type="entry name" value="MFS_Trehalose_Transporter"/>
</dbReference>
<dbReference type="InParanoid" id="A0A6P7F3S5"/>
<dbReference type="InterPro" id="IPR036259">
    <property type="entry name" value="MFS_trans_sf"/>
</dbReference>
<keyword evidence="5 10" id="KW-0812">Transmembrane</keyword>
<dbReference type="PANTHER" id="PTHR48021:SF46">
    <property type="entry name" value="MAJOR FACILITATOR SUPERFAMILY (MFS) PROFILE DOMAIN-CONTAINING PROTEIN"/>
    <property type="match status" value="1"/>
</dbReference>
<keyword evidence="8" id="KW-0325">Glycoprotein</keyword>
<feature type="transmembrane region" description="Helical" evidence="10">
    <location>
        <begin position="1018"/>
        <end position="1037"/>
    </location>
</feature>
<dbReference type="PANTHER" id="PTHR48021">
    <property type="match status" value="1"/>
</dbReference>
<dbReference type="InterPro" id="IPR020846">
    <property type="entry name" value="MFS_dom"/>
</dbReference>
<gene>
    <name evidence="12" type="primary">LOC114324829</name>
</gene>
<evidence type="ECO:0000256" key="2">
    <source>
        <dbReference type="ARBA" id="ARBA00022448"/>
    </source>
</evidence>
<keyword evidence="3" id="KW-1003">Cell membrane</keyword>
<feature type="transmembrane region" description="Helical" evidence="10">
    <location>
        <begin position="193"/>
        <end position="210"/>
    </location>
</feature>
<protein>
    <submittedName>
        <fullName evidence="12">Uncharacterized protein LOC114324829</fullName>
    </submittedName>
</protein>
<feature type="transmembrane region" description="Helical" evidence="10">
    <location>
        <begin position="542"/>
        <end position="566"/>
    </location>
</feature>
<dbReference type="GO" id="GO:0005886">
    <property type="term" value="C:plasma membrane"/>
    <property type="evidence" value="ECO:0007669"/>
    <property type="project" value="UniProtKB-SubCell"/>
</dbReference>
<feature type="transmembrane region" description="Helical" evidence="10">
    <location>
        <begin position="951"/>
        <end position="974"/>
    </location>
</feature>
<comment type="similarity">
    <text evidence="9">Belongs to the major facilitator superfamily. Sugar transporter (TC 2.A.1.1) family. Trehalose transporter subfamily.</text>
</comment>
<dbReference type="RefSeq" id="XP_028128503.1">
    <property type="nucleotide sequence ID" value="XM_028272702.1"/>
</dbReference>
<dbReference type="PROSITE" id="PS00217">
    <property type="entry name" value="SUGAR_TRANSPORT_2"/>
    <property type="match status" value="1"/>
</dbReference>
<evidence type="ECO:0000256" key="10">
    <source>
        <dbReference type="SAM" id="Phobius"/>
    </source>
</evidence>
<feature type="transmembrane region" description="Helical" evidence="10">
    <location>
        <begin position="165"/>
        <end position="187"/>
    </location>
</feature>
<feature type="transmembrane region" description="Helical" evidence="10">
    <location>
        <begin position="742"/>
        <end position="764"/>
    </location>
</feature>
<evidence type="ECO:0000256" key="7">
    <source>
        <dbReference type="ARBA" id="ARBA00023136"/>
    </source>
</evidence>
<dbReference type="AlphaFoldDB" id="A0A6P7F3S5"/>
<evidence type="ECO:0000256" key="9">
    <source>
        <dbReference type="ARBA" id="ARBA00024348"/>
    </source>
</evidence>
<dbReference type="PRINTS" id="PR00171">
    <property type="entry name" value="SUGRTRNSPORT"/>
</dbReference>
<dbReference type="InterPro" id="IPR005829">
    <property type="entry name" value="Sugar_transporter_CS"/>
</dbReference>
<dbReference type="SUPFAM" id="SSF103473">
    <property type="entry name" value="MFS general substrate transporter"/>
    <property type="match status" value="3"/>
</dbReference>
<dbReference type="FunFam" id="1.20.1250.20:FF:000055">
    <property type="entry name" value="Facilitated trehalose transporter Tret1-2 homolog"/>
    <property type="match status" value="1"/>
</dbReference>
<organism evidence="12">
    <name type="scientific">Diabrotica virgifera virgifera</name>
    <name type="common">western corn rootworm</name>
    <dbReference type="NCBI Taxonomy" id="50390"/>
    <lineage>
        <taxon>Eukaryota</taxon>
        <taxon>Metazoa</taxon>
        <taxon>Ecdysozoa</taxon>
        <taxon>Arthropoda</taxon>
        <taxon>Hexapoda</taxon>
        <taxon>Insecta</taxon>
        <taxon>Pterygota</taxon>
        <taxon>Neoptera</taxon>
        <taxon>Endopterygota</taxon>
        <taxon>Coleoptera</taxon>
        <taxon>Polyphaga</taxon>
        <taxon>Cucujiformia</taxon>
        <taxon>Chrysomeloidea</taxon>
        <taxon>Chrysomelidae</taxon>
        <taxon>Galerucinae</taxon>
        <taxon>Diabroticina</taxon>
        <taxon>Diabroticites</taxon>
        <taxon>Diabrotica</taxon>
    </lineage>
</organism>
<dbReference type="OrthoDB" id="6133115at2759"/>
<feature type="transmembrane region" description="Helical" evidence="10">
    <location>
        <begin position="315"/>
        <end position="332"/>
    </location>
</feature>
<keyword evidence="7 10" id="KW-0472">Membrane</keyword>
<dbReference type="Pfam" id="PF00083">
    <property type="entry name" value="Sugar_tr"/>
    <property type="match status" value="3"/>
</dbReference>
<feature type="transmembrane region" description="Helical" evidence="10">
    <location>
        <begin position="339"/>
        <end position="360"/>
    </location>
</feature>
<feature type="transmembrane region" description="Helical" evidence="10">
    <location>
        <begin position="918"/>
        <end position="939"/>
    </location>
</feature>
<dbReference type="PROSITE" id="PS00216">
    <property type="entry name" value="SUGAR_TRANSPORT_1"/>
    <property type="match status" value="2"/>
</dbReference>
<evidence type="ECO:0000259" key="11">
    <source>
        <dbReference type="PROSITE" id="PS50850"/>
    </source>
</evidence>
<feature type="domain" description="Major facilitator superfamily (MFS) profile" evidence="11">
    <location>
        <begin position="39"/>
        <end position="462"/>
    </location>
</feature>
<feature type="transmembrane region" description="Helical" evidence="10">
    <location>
        <begin position="433"/>
        <end position="458"/>
    </location>
</feature>
<reference evidence="12" key="1">
    <citation type="submission" date="2025-08" db="UniProtKB">
        <authorList>
            <consortium name="RefSeq"/>
        </authorList>
    </citation>
    <scope>IDENTIFICATION</scope>
    <source>
        <tissue evidence="12">Whole insect</tissue>
    </source>
</reference>
<dbReference type="PROSITE" id="PS50850">
    <property type="entry name" value="MFS"/>
    <property type="match status" value="2"/>
</dbReference>
<feature type="transmembrane region" description="Helical" evidence="10">
    <location>
        <begin position="372"/>
        <end position="395"/>
    </location>
</feature>
<feature type="transmembrane region" description="Helical" evidence="10">
    <location>
        <begin position="509"/>
        <end position="530"/>
    </location>
</feature>
<evidence type="ECO:0000256" key="8">
    <source>
        <dbReference type="ARBA" id="ARBA00023180"/>
    </source>
</evidence>
<dbReference type="Gene3D" id="1.20.1250.20">
    <property type="entry name" value="MFS general substrate transporter like domains"/>
    <property type="match status" value="3"/>
</dbReference>
<sequence length="1067" mass="117164">MKISGHAINQYLGLLSCFQQKSKKVIDQESESAFYQYLSCFFAMLSMMSSGFHYGWPSPTLPKLLAKDSSIHITEDEGFWLATMPLFGAFIGSFTNPILVDRIGRHKTILLTSGPYLVSWVLIYLATNIPTIYGARFIAGISDGWSYSIPIYTGEISDPTKRGMFGAWTSISFIFGILTANVVGSYLSIEHTALVGGSIPILLVLTFMWMPESPYYYIIKGNLAGARKSLKILRGSKNVDEELNRINEAVKADMNKTSINPLHLFTVKRNRRALLIMTLCRGAQQLSGNTAISFYAQNIFSSADSFVPPEIASNLYFLIQLIVTIIASNIVDRVGRRPLLLISVAGAGIALLVEGVYFYVKTSVDVTNFTMVPIVALIVYVVFFSLGLQGIPVIILSEVFNADVKAIALGFSDVYFSVTATATSKYFQATRDAYGMFVPFVTFSAICAISFILMFFLVPETKGKTLEEIQEYFKSGRDGKTTNESSSTYQYLVTIIASNMVDKAGRRPLILISVAGAGIALLVEGVYFYVKTSIDVTNFTMVPIVALIVYVIFFSIGLQGIPVIILSEVFNADVKAVALGSSDIYFSVTATATSKYFQATKDTYWDVCAAEADVSEYFPGTLQDPTQNLKQPSCSTDVCQVNSVDQDGSILAIVSSGFHYGWPSPTLPKLLAEDSLIPINEEQGFWLATMPLFGAFVGSFTNPLLVDSNICRFIAGISDGWSFSSVPMYTGEVSDANKRGMFASWSSISFIFGILAVNFIGSYLSIQHTAIVGGAIPVLLILTFMWMPESPYYYIVKNNLEGAKRSLKILRGSSDADVDTELNRIDKAVKADLTKARINPLHLFTLKRNRKAVLIMMLCRGTQQFSGNSAISFYAQNIFNASGDFMSAELASNLFFLTQLVVTILASTVVDKVGRRPLILISVAGVGITLMVEGIYFYLQTLIDVSSFAMVPVIALLVYIIFFSIGLQGVPIIILSEVFNADIKSVALGFADIYFAIIATATSKFFQVTRDHYGMHVPFISFSTICAIAVVLIFIMVPETKGKTLEEIQDYFKGVKHTKSTSECSNS</sequence>
<feature type="transmembrane region" description="Helical" evidence="10">
    <location>
        <begin position="79"/>
        <end position="100"/>
    </location>
</feature>
<keyword evidence="6 10" id="KW-1133">Transmembrane helix</keyword>
<evidence type="ECO:0000256" key="5">
    <source>
        <dbReference type="ARBA" id="ARBA00022692"/>
    </source>
</evidence>
<feature type="transmembrane region" description="Helical" evidence="10">
    <location>
        <begin position="34"/>
        <end position="56"/>
    </location>
</feature>
<dbReference type="PROSITE" id="PS51257">
    <property type="entry name" value="PROKAR_LIPOPROTEIN"/>
    <property type="match status" value="1"/>
</dbReference>
<feature type="transmembrane region" description="Helical" evidence="10">
    <location>
        <begin position="986"/>
        <end position="1006"/>
    </location>
</feature>
<feature type="transmembrane region" description="Helical" evidence="10">
    <location>
        <begin position="109"/>
        <end position="127"/>
    </location>
</feature>
<feature type="transmembrane region" description="Helical" evidence="10">
    <location>
        <begin position="770"/>
        <end position="787"/>
    </location>
</feature>
<evidence type="ECO:0000313" key="12">
    <source>
        <dbReference type="RefSeq" id="XP_028128503.1"/>
    </source>
</evidence>
<evidence type="ECO:0000256" key="6">
    <source>
        <dbReference type="ARBA" id="ARBA00022989"/>
    </source>
</evidence>
<dbReference type="KEGG" id="dvv:114324829"/>
<evidence type="ECO:0000256" key="4">
    <source>
        <dbReference type="ARBA" id="ARBA00022597"/>
    </source>
</evidence>
<keyword evidence="4" id="KW-0762">Sugar transport</keyword>
<name>A0A6P7F3S5_DIAVI</name>
<feature type="transmembrane region" description="Helical" evidence="10">
    <location>
        <begin position="894"/>
        <end position="911"/>
    </location>
</feature>
<evidence type="ECO:0000256" key="3">
    <source>
        <dbReference type="ARBA" id="ARBA00022475"/>
    </source>
</evidence>
<dbReference type="InterPro" id="IPR003663">
    <property type="entry name" value="Sugar/inositol_transpt"/>
</dbReference>
<accession>A0A6P7F3S5</accession>
<dbReference type="GO" id="GO:0022857">
    <property type="term" value="F:transmembrane transporter activity"/>
    <property type="evidence" value="ECO:0007669"/>
    <property type="project" value="InterPro"/>
</dbReference>
<keyword evidence="2" id="KW-0813">Transport</keyword>
<dbReference type="InterPro" id="IPR005828">
    <property type="entry name" value="MFS_sugar_transport-like"/>
</dbReference>
<feature type="domain" description="Major facilitator superfamily (MFS) profile" evidence="11">
    <location>
        <begin position="548"/>
        <end position="1041"/>
    </location>
</feature>
<dbReference type="FunFam" id="1.20.1250.20:FF:000218">
    <property type="entry name" value="facilitated trehalose transporter Tret1"/>
    <property type="match status" value="1"/>
</dbReference>
<evidence type="ECO:0000256" key="1">
    <source>
        <dbReference type="ARBA" id="ARBA00004651"/>
    </source>
</evidence>